<dbReference type="InterPro" id="IPR026960">
    <property type="entry name" value="RVT-Znf"/>
</dbReference>
<dbReference type="Proteomes" id="UP000813463">
    <property type="component" value="Chromosome 6"/>
</dbReference>
<feature type="domain" description="Reverse transcriptase zinc-binding" evidence="1">
    <location>
        <begin position="41"/>
        <end position="89"/>
    </location>
</feature>
<name>A0ABM3QXR1_SPIOL</name>
<evidence type="ECO:0000313" key="3">
    <source>
        <dbReference type="RefSeq" id="XP_056688158.1"/>
    </source>
</evidence>
<organism evidence="2 3">
    <name type="scientific">Spinacia oleracea</name>
    <name type="common">Spinach</name>
    <dbReference type="NCBI Taxonomy" id="3562"/>
    <lineage>
        <taxon>Eukaryota</taxon>
        <taxon>Viridiplantae</taxon>
        <taxon>Streptophyta</taxon>
        <taxon>Embryophyta</taxon>
        <taxon>Tracheophyta</taxon>
        <taxon>Spermatophyta</taxon>
        <taxon>Magnoliopsida</taxon>
        <taxon>eudicotyledons</taxon>
        <taxon>Gunneridae</taxon>
        <taxon>Pentapetalae</taxon>
        <taxon>Caryophyllales</taxon>
        <taxon>Chenopodiaceae</taxon>
        <taxon>Chenopodioideae</taxon>
        <taxon>Anserineae</taxon>
        <taxon>Spinacia</taxon>
    </lineage>
</organism>
<gene>
    <name evidence="3" type="primary">LOC130463132</name>
</gene>
<dbReference type="GeneID" id="130463132"/>
<keyword evidence="2" id="KW-1185">Reference proteome</keyword>
<reference evidence="3" key="2">
    <citation type="submission" date="2025-08" db="UniProtKB">
        <authorList>
            <consortium name="RefSeq"/>
        </authorList>
    </citation>
    <scope>IDENTIFICATION</scope>
    <source>
        <tissue evidence="3">Leaf</tissue>
    </source>
</reference>
<dbReference type="PANTHER" id="PTHR33116">
    <property type="entry name" value="REVERSE TRANSCRIPTASE ZINC-BINDING DOMAIN-CONTAINING PROTEIN-RELATED-RELATED"/>
    <property type="match status" value="1"/>
</dbReference>
<evidence type="ECO:0000259" key="1">
    <source>
        <dbReference type="Pfam" id="PF13966"/>
    </source>
</evidence>
<reference evidence="2" key="1">
    <citation type="journal article" date="2021" name="Nat. Commun.">
        <title>Genomic analyses provide insights into spinach domestication and the genetic basis of agronomic traits.</title>
        <authorList>
            <person name="Cai X."/>
            <person name="Sun X."/>
            <person name="Xu C."/>
            <person name="Sun H."/>
            <person name="Wang X."/>
            <person name="Ge C."/>
            <person name="Zhang Z."/>
            <person name="Wang Q."/>
            <person name="Fei Z."/>
            <person name="Jiao C."/>
            <person name="Wang Q."/>
        </authorList>
    </citation>
    <scope>NUCLEOTIDE SEQUENCE [LARGE SCALE GENOMIC DNA]</scope>
    <source>
        <strain evidence="2">cv. Varoflay</strain>
    </source>
</reference>
<dbReference type="RefSeq" id="XP_056688158.1">
    <property type="nucleotide sequence ID" value="XM_056832180.1"/>
</dbReference>
<dbReference type="PANTHER" id="PTHR33116:SF66">
    <property type="entry name" value="REVERSE TRANSCRIPTASE ZINC-BINDING DOMAIN-CONTAINING PROTEIN"/>
    <property type="match status" value="1"/>
</dbReference>
<accession>A0ABM3QXR1</accession>
<proteinExistence type="predicted"/>
<evidence type="ECO:0000313" key="2">
    <source>
        <dbReference type="Proteomes" id="UP000813463"/>
    </source>
</evidence>
<sequence length="191" mass="21881">MLISGFQVTAIGPPTVPPNSCKAGTGLFLFYNASLYSNEGWLAAHSRLSTSDRLEKFGVHVDSICSLCSQELENIDHLFFKCDYAAAVWSGNSVKHHVYRIALVVTLYMIWKERNARIFKSCKLDAHVVFREVQLLCNLNNTDSFAPPKISTYKVSNILFFLKERDFNNEEFNWGLKFITRYNDQRHTVNS</sequence>
<dbReference type="Pfam" id="PF13966">
    <property type="entry name" value="zf-RVT"/>
    <property type="match status" value="1"/>
</dbReference>
<protein>
    <recommendedName>
        <fullName evidence="1">Reverse transcriptase zinc-binding domain-containing protein</fullName>
    </recommendedName>
</protein>